<dbReference type="PROSITE" id="PS00194">
    <property type="entry name" value="THIOREDOXIN_1"/>
    <property type="match status" value="1"/>
</dbReference>
<proteinExistence type="predicted"/>
<keyword evidence="2" id="KW-1133">Transmembrane helix</keyword>
<evidence type="ECO:0000256" key="1">
    <source>
        <dbReference type="ARBA" id="ARBA00023284"/>
    </source>
</evidence>
<organism evidence="4 5">
    <name type="scientific">Aliikangiella marina</name>
    <dbReference type="NCBI Taxonomy" id="1712262"/>
    <lineage>
        <taxon>Bacteria</taxon>
        <taxon>Pseudomonadati</taxon>
        <taxon>Pseudomonadota</taxon>
        <taxon>Gammaproteobacteria</taxon>
        <taxon>Oceanospirillales</taxon>
        <taxon>Pleioneaceae</taxon>
        <taxon>Aliikangiella</taxon>
    </lineage>
</organism>
<keyword evidence="2" id="KW-0812">Transmembrane</keyword>
<dbReference type="InterPro" id="IPR013766">
    <property type="entry name" value="Thioredoxin_domain"/>
</dbReference>
<dbReference type="PROSITE" id="PS51352">
    <property type="entry name" value="THIOREDOXIN_2"/>
    <property type="match status" value="1"/>
</dbReference>
<feature type="domain" description="Thioredoxin" evidence="3">
    <location>
        <begin position="24"/>
        <end position="171"/>
    </location>
</feature>
<evidence type="ECO:0000313" key="4">
    <source>
        <dbReference type="EMBL" id="TQV77075.1"/>
    </source>
</evidence>
<evidence type="ECO:0000256" key="2">
    <source>
        <dbReference type="SAM" id="Phobius"/>
    </source>
</evidence>
<evidence type="ECO:0000313" key="5">
    <source>
        <dbReference type="Proteomes" id="UP000317839"/>
    </source>
</evidence>
<dbReference type="PANTHER" id="PTHR42852">
    <property type="entry name" value="THIOL:DISULFIDE INTERCHANGE PROTEIN DSBE"/>
    <property type="match status" value="1"/>
</dbReference>
<dbReference type="CDD" id="cd02966">
    <property type="entry name" value="TlpA_like_family"/>
    <property type="match status" value="1"/>
</dbReference>
<dbReference type="InterPro" id="IPR000866">
    <property type="entry name" value="AhpC/TSA"/>
</dbReference>
<keyword evidence="5" id="KW-1185">Reference proteome</keyword>
<name>A0A545TIM9_9GAMM</name>
<dbReference type="SUPFAM" id="SSF52833">
    <property type="entry name" value="Thioredoxin-like"/>
    <property type="match status" value="1"/>
</dbReference>
<dbReference type="InterPro" id="IPR036249">
    <property type="entry name" value="Thioredoxin-like_sf"/>
</dbReference>
<keyword evidence="1" id="KW-0676">Redox-active center</keyword>
<dbReference type="InterPro" id="IPR017937">
    <property type="entry name" value="Thioredoxin_CS"/>
</dbReference>
<accession>A0A545TIM9</accession>
<dbReference type="GO" id="GO:0015036">
    <property type="term" value="F:disulfide oxidoreductase activity"/>
    <property type="evidence" value="ECO:0007669"/>
    <property type="project" value="UniProtKB-ARBA"/>
</dbReference>
<dbReference type="EMBL" id="VIKR01000001">
    <property type="protein sequence ID" value="TQV77075.1"/>
    <property type="molecule type" value="Genomic_DNA"/>
</dbReference>
<protein>
    <submittedName>
        <fullName evidence="4">TlpA family protein disulfide reductase</fullName>
    </submittedName>
</protein>
<dbReference type="GO" id="GO:0016209">
    <property type="term" value="F:antioxidant activity"/>
    <property type="evidence" value="ECO:0007669"/>
    <property type="project" value="InterPro"/>
</dbReference>
<reference evidence="4 5" key="1">
    <citation type="submission" date="2019-06" db="EMBL/GenBank/DDBJ databases">
        <title>Draft genome of Aliikangiella marina GYP-15.</title>
        <authorList>
            <person name="Wang G."/>
        </authorList>
    </citation>
    <scope>NUCLEOTIDE SEQUENCE [LARGE SCALE GENOMIC DNA]</scope>
    <source>
        <strain evidence="4 5">GYP-15</strain>
    </source>
</reference>
<feature type="transmembrane region" description="Helical" evidence="2">
    <location>
        <begin position="20"/>
        <end position="36"/>
    </location>
</feature>
<dbReference type="Pfam" id="PF00578">
    <property type="entry name" value="AhpC-TSA"/>
    <property type="match status" value="1"/>
</dbReference>
<comment type="caution">
    <text evidence="4">The sequence shown here is derived from an EMBL/GenBank/DDBJ whole genome shotgun (WGS) entry which is preliminary data.</text>
</comment>
<dbReference type="OrthoDB" id="9799347at2"/>
<sequence>MIVNQSDKQKNFTQIRKTIAYKFTLILFMNALFLAGCSQNGEFMLMNGEKRSLDDYQGSWVVVNFWAEWCAPCLEEVPELNKIHGTSADQPIQVIGVSFDPLENQQITAIINKWKIKYPVMASDPVPILPFGLPAQLPTNYLINPQGEVVEKLIGKQSAETILKAIGRTKNKN</sequence>
<dbReference type="AlphaFoldDB" id="A0A545TIM9"/>
<dbReference type="Gene3D" id="3.40.30.10">
    <property type="entry name" value="Glutaredoxin"/>
    <property type="match status" value="1"/>
</dbReference>
<dbReference type="Proteomes" id="UP000317839">
    <property type="component" value="Unassembled WGS sequence"/>
</dbReference>
<keyword evidence="2" id="KW-0472">Membrane</keyword>
<dbReference type="InterPro" id="IPR050553">
    <property type="entry name" value="Thioredoxin_ResA/DsbE_sf"/>
</dbReference>
<evidence type="ECO:0000259" key="3">
    <source>
        <dbReference type="PROSITE" id="PS51352"/>
    </source>
</evidence>
<gene>
    <name evidence="4" type="ORF">FLL45_03730</name>
</gene>
<dbReference type="PANTHER" id="PTHR42852:SF18">
    <property type="entry name" value="CHROMOSOME UNDETERMINED SCAFFOLD_47, WHOLE GENOME SHOTGUN SEQUENCE"/>
    <property type="match status" value="1"/>
</dbReference>